<comment type="caution">
    <text evidence="1">The sequence shown here is derived from an EMBL/GenBank/DDBJ whole genome shotgun (WGS) entry which is preliminary data.</text>
</comment>
<keyword evidence="2" id="KW-1185">Reference proteome</keyword>
<protein>
    <submittedName>
        <fullName evidence="1">Uncharacterized protein</fullName>
    </submittedName>
</protein>
<proteinExistence type="predicted"/>
<evidence type="ECO:0000313" key="1">
    <source>
        <dbReference type="EMBL" id="VEL09091.1"/>
    </source>
</evidence>
<dbReference type="Proteomes" id="UP000784294">
    <property type="component" value="Unassembled WGS sequence"/>
</dbReference>
<evidence type="ECO:0000313" key="2">
    <source>
        <dbReference type="Proteomes" id="UP000784294"/>
    </source>
</evidence>
<name>A0A448WDK3_9PLAT</name>
<dbReference type="AlphaFoldDB" id="A0A448WDK3"/>
<reference evidence="1" key="1">
    <citation type="submission" date="2018-11" db="EMBL/GenBank/DDBJ databases">
        <authorList>
            <consortium name="Pathogen Informatics"/>
        </authorList>
    </citation>
    <scope>NUCLEOTIDE SEQUENCE</scope>
</reference>
<dbReference type="EMBL" id="CAAALY010005425">
    <property type="protein sequence ID" value="VEL09091.1"/>
    <property type="molecule type" value="Genomic_DNA"/>
</dbReference>
<sequence length="153" mass="17329">MVDTFMPAFDEGFGQDSSLRSPWKCEQISTSIQRERSATKHQLGHQLGSIWLSTQNAEVMLIWDPPGLTGLGSELQLELPYAFGRTTFFVQMQLHFILVTSGVSLVPREAALKSQIHQIETLVHFWLENIFGNKAVLFSDFMRSTNVKPNIKC</sequence>
<accession>A0A448WDK3</accession>
<organism evidence="1 2">
    <name type="scientific">Protopolystoma xenopodis</name>
    <dbReference type="NCBI Taxonomy" id="117903"/>
    <lineage>
        <taxon>Eukaryota</taxon>
        <taxon>Metazoa</taxon>
        <taxon>Spiralia</taxon>
        <taxon>Lophotrochozoa</taxon>
        <taxon>Platyhelminthes</taxon>
        <taxon>Monogenea</taxon>
        <taxon>Polyopisthocotylea</taxon>
        <taxon>Polystomatidea</taxon>
        <taxon>Polystomatidae</taxon>
        <taxon>Protopolystoma</taxon>
    </lineage>
</organism>
<gene>
    <name evidence="1" type="ORF">PXEA_LOCUS2531</name>
</gene>